<protein>
    <submittedName>
        <fullName evidence="1">Unplaced genomic scaffold scaffold_172, whole genome shotgun sequence</fullName>
    </submittedName>
</protein>
<dbReference type="EMBL" id="KN833856">
    <property type="protein sequence ID" value="KIK16462.1"/>
    <property type="molecule type" value="Genomic_DNA"/>
</dbReference>
<keyword evidence="2" id="KW-1185">Reference proteome</keyword>
<dbReference type="HOGENOM" id="CLU_3069573_0_0_1"/>
<reference evidence="2" key="2">
    <citation type="submission" date="2015-01" db="EMBL/GenBank/DDBJ databases">
        <title>Evolutionary Origins and Diversification of the Mycorrhizal Mutualists.</title>
        <authorList>
            <consortium name="DOE Joint Genome Institute"/>
            <consortium name="Mycorrhizal Genomics Consortium"/>
            <person name="Kohler A."/>
            <person name="Kuo A."/>
            <person name="Nagy L.G."/>
            <person name="Floudas D."/>
            <person name="Copeland A."/>
            <person name="Barry K.W."/>
            <person name="Cichocki N."/>
            <person name="Veneault-Fourrey C."/>
            <person name="LaButti K."/>
            <person name="Lindquist E.A."/>
            <person name="Lipzen A."/>
            <person name="Lundell T."/>
            <person name="Morin E."/>
            <person name="Murat C."/>
            <person name="Riley R."/>
            <person name="Ohm R."/>
            <person name="Sun H."/>
            <person name="Tunlid A."/>
            <person name="Henrissat B."/>
            <person name="Grigoriev I.V."/>
            <person name="Hibbett D.S."/>
            <person name="Martin F."/>
        </authorList>
    </citation>
    <scope>NUCLEOTIDE SEQUENCE [LARGE SCALE GENOMIC DNA]</scope>
    <source>
        <strain evidence="2">441</strain>
    </source>
</reference>
<gene>
    <name evidence="1" type="ORF">PISMIDRAFT_686245</name>
</gene>
<dbReference type="AlphaFoldDB" id="A0A0C9Z265"/>
<name>A0A0C9Z265_9AGAM</name>
<accession>A0A0C9Z265</accession>
<reference evidence="1 2" key="1">
    <citation type="submission" date="2014-04" db="EMBL/GenBank/DDBJ databases">
        <authorList>
            <consortium name="DOE Joint Genome Institute"/>
            <person name="Kuo A."/>
            <person name="Kohler A."/>
            <person name="Costa M.D."/>
            <person name="Nagy L.G."/>
            <person name="Floudas D."/>
            <person name="Copeland A."/>
            <person name="Barry K.W."/>
            <person name="Cichocki N."/>
            <person name="Veneault-Fourrey C."/>
            <person name="LaButti K."/>
            <person name="Lindquist E.A."/>
            <person name="Lipzen A."/>
            <person name="Lundell T."/>
            <person name="Morin E."/>
            <person name="Murat C."/>
            <person name="Sun H."/>
            <person name="Tunlid A."/>
            <person name="Henrissat B."/>
            <person name="Grigoriev I.V."/>
            <person name="Hibbett D.S."/>
            <person name="Martin F."/>
            <person name="Nordberg H.P."/>
            <person name="Cantor M.N."/>
            <person name="Hua S.X."/>
        </authorList>
    </citation>
    <scope>NUCLEOTIDE SEQUENCE [LARGE SCALE GENOMIC DNA]</scope>
    <source>
        <strain evidence="1 2">441</strain>
    </source>
</reference>
<dbReference type="Proteomes" id="UP000054018">
    <property type="component" value="Unassembled WGS sequence"/>
</dbReference>
<evidence type="ECO:0000313" key="2">
    <source>
        <dbReference type="Proteomes" id="UP000054018"/>
    </source>
</evidence>
<evidence type="ECO:0000313" key="1">
    <source>
        <dbReference type="EMBL" id="KIK16462.1"/>
    </source>
</evidence>
<organism evidence="1 2">
    <name type="scientific">Pisolithus microcarpus 441</name>
    <dbReference type="NCBI Taxonomy" id="765257"/>
    <lineage>
        <taxon>Eukaryota</taxon>
        <taxon>Fungi</taxon>
        <taxon>Dikarya</taxon>
        <taxon>Basidiomycota</taxon>
        <taxon>Agaricomycotina</taxon>
        <taxon>Agaricomycetes</taxon>
        <taxon>Agaricomycetidae</taxon>
        <taxon>Boletales</taxon>
        <taxon>Sclerodermatineae</taxon>
        <taxon>Pisolithaceae</taxon>
        <taxon>Pisolithus</taxon>
    </lineage>
</organism>
<proteinExistence type="predicted"/>
<sequence length="53" mass="5398">MIPVCSRISPQGVALQSVRVPTVTKAPAEGSGSAKPGLLSLLAQGPGKKYTHI</sequence>